<dbReference type="KEGG" id="pfer:IRI77_02545"/>
<reference evidence="2 3" key="1">
    <citation type="submission" date="2020-10" db="EMBL/GenBank/DDBJ databases">
        <title>Complete genome sequence of Paludibaculum fermentans P105T, a facultatively anaerobic acidobacterium capable of dissimilatory Fe(III) reduction.</title>
        <authorList>
            <person name="Dedysh S.N."/>
            <person name="Beletsky A.V."/>
            <person name="Kulichevskaya I.S."/>
            <person name="Mardanov A.V."/>
            <person name="Ravin N.V."/>
        </authorList>
    </citation>
    <scope>NUCLEOTIDE SEQUENCE [LARGE SCALE GENOMIC DNA]</scope>
    <source>
        <strain evidence="2 3">P105</strain>
    </source>
</reference>
<dbReference type="EMBL" id="CP063849">
    <property type="protein sequence ID" value="QOY88859.1"/>
    <property type="molecule type" value="Genomic_DNA"/>
</dbReference>
<dbReference type="SUPFAM" id="SSF101498">
    <property type="entry name" value="Anti-sigma factor FlgM"/>
    <property type="match status" value="1"/>
</dbReference>
<sequence length="99" mass="10286">MKVENRPLQNTSSGKVQTLTSSGKSLTGRAESSVETTGSLVDQINVGGQQVLLAKAREAGSVASPERLQELSDLVASGKYSPDPEAVSESIINDLEQGG</sequence>
<protein>
    <recommendedName>
        <fullName evidence="4">Negative regulator of flagellin synthesis</fullName>
    </recommendedName>
</protein>
<evidence type="ECO:0000313" key="2">
    <source>
        <dbReference type="EMBL" id="QOY88859.1"/>
    </source>
</evidence>
<feature type="compositionally biased region" description="Polar residues" evidence="1">
    <location>
        <begin position="7"/>
        <end position="25"/>
    </location>
</feature>
<evidence type="ECO:0000313" key="3">
    <source>
        <dbReference type="Proteomes" id="UP000593892"/>
    </source>
</evidence>
<keyword evidence="3" id="KW-1185">Reference proteome</keyword>
<dbReference type="AlphaFoldDB" id="A0A7S7NTB8"/>
<proteinExistence type="predicted"/>
<organism evidence="2 3">
    <name type="scientific">Paludibaculum fermentans</name>
    <dbReference type="NCBI Taxonomy" id="1473598"/>
    <lineage>
        <taxon>Bacteria</taxon>
        <taxon>Pseudomonadati</taxon>
        <taxon>Acidobacteriota</taxon>
        <taxon>Terriglobia</taxon>
        <taxon>Bryobacterales</taxon>
        <taxon>Bryobacteraceae</taxon>
        <taxon>Paludibaculum</taxon>
    </lineage>
</organism>
<feature type="region of interest" description="Disordered" evidence="1">
    <location>
        <begin position="1"/>
        <end position="37"/>
    </location>
</feature>
<evidence type="ECO:0008006" key="4">
    <source>
        <dbReference type="Google" id="ProtNLM"/>
    </source>
</evidence>
<evidence type="ECO:0000256" key="1">
    <source>
        <dbReference type="SAM" id="MobiDB-lite"/>
    </source>
</evidence>
<dbReference type="RefSeq" id="WP_194450522.1">
    <property type="nucleotide sequence ID" value="NZ_CP063849.1"/>
</dbReference>
<dbReference type="Proteomes" id="UP000593892">
    <property type="component" value="Chromosome"/>
</dbReference>
<accession>A0A7S7NTB8</accession>
<dbReference type="InterPro" id="IPR035890">
    <property type="entry name" value="Anti-sigma-28_factor_FlgM_sf"/>
</dbReference>
<gene>
    <name evidence="2" type="ORF">IRI77_02545</name>
</gene>
<feature type="region of interest" description="Disordered" evidence="1">
    <location>
        <begin position="78"/>
        <end position="99"/>
    </location>
</feature>
<name>A0A7S7NTB8_PALFE</name>